<dbReference type="Pfam" id="PF07977">
    <property type="entry name" value="FabA"/>
    <property type="match status" value="1"/>
</dbReference>
<keyword evidence="3 9" id="KW-0963">Cytoplasm</keyword>
<protein>
    <recommendedName>
        <fullName evidence="9">3-hydroxyacyl-[acyl-carrier-protein] dehydratase FabZ</fullName>
        <ecNumber evidence="9">4.2.1.59</ecNumber>
    </recommendedName>
    <alternativeName>
        <fullName evidence="9">(3R)-hydroxymyristoyl-[acyl-carrier-protein] dehydratase</fullName>
        <shortName evidence="9">(3R)-hydroxymyristoyl-ACP dehydrase</shortName>
    </alternativeName>
    <alternativeName>
        <fullName evidence="9">Beta-hydroxyacyl-ACP dehydratase</fullName>
    </alternativeName>
</protein>
<dbReference type="CDD" id="cd01288">
    <property type="entry name" value="FabZ"/>
    <property type="match status" value="1"/>
</dbReference>
<dbReference type="AlphaFoldDB" id="A0A411HLV8"/>
<dbReference type="EC" id="4.2.1.59" evidence="9"/>
<feature type="active site" evidence="9">
    <location>
        <position position="60"/>
    </location>
</feature>
<evidence type="ECO:0000256" key="5">
    <source>
        <dbReference type="ARBA" id="ARBA00022556"/>
    </source>
</evidence>
<evidence type="ECO:0000256" key="7">
    <source>
        <dbReference type="ARBA" id="ARBA00023239"/>
    </source>
</evidence>
<dbReference type="KEGG" id="xbc:ELE36_14575"/>
<sequence>MTDAPKPGAPTLPIDASGIAALLPHRYPFLLVDRVTAFEAHKSLRAYKNVTINEPFFQGHFPGHPVMPGVLIVEALAQASGLLVMLSRDPDTCKKSLFYLVKVDNARFSQIVTAGDQVVLDVELKRTLRSMCLFHCRASVDGKQVAEAEMLCAERPVDA</sequence>
<dbReference type="GO" id="GO:0005737">
    <property type="term" value="C:cytoplasm"/>
    <property type="evidence" value="ECO:0007669"/>
    <property type="project" value="UniProtKB-SubCell"/>
</dbReference>
<dbReference type="EMBL" id="CP035704">
    <property type="protein sequence ID" value="QBB71483.1"/>
    <property type="molecule type" value="Genomic_DNA"/>
</dbReference>
<evidence type="ECO:0000256" key="8">
    <source>
        <dbReference type="ARBA" id="ARBA00025049"/>
    </source>
</evidence>
<dbReference type="InterPro" id="IPR010084">
    <property type="entry name" value="FabZ"/>
</dbReference>
<evidence type="ECO:0000256" key="9">
    <source>
        <dbReference type="HAMAP-Rule" id="MF_00406"/>
    </source>
</evidence>
<dbReference type="PANTHER" id="PTHR30272:SF1">
    <property type="entry name" value="3-HYDROXYACYL-[ACYL-CARRIER-PROTEIN] DEHYDRATASE"/>
    <property type="match status" value="1"/>
</dbReference>
<dbReference type="SUPFAM" id="SSF54637">
    <property type="entry name" value="Thioesterase/thiol ester dehydrase-isomerase"/>
    <property type="match status" value="1"/>
</dbReference>
<comment type="function">
    <text evidence="8 9">Involved in unsaturated fatty acids biosynthesis. Catalyzes the dehydration of short chain beta-hydroxyacyl-ACPs and long chain saturated and unsaturated beta-hydroxyacyl-ACPs.</text>
</comment>
<dbReference type="GO" id="GO:0016020">
    <property type="term" value="C:membrane"/>
    <property type="evidence" value="ECO:0007669"/>
    <property type="project" value="GOC"/>
</dbReference>
<evidence type="ECO:0000256" key="1">
    <source>
        <dbReference type="ARBA" id="ARBA00004496"/>
    </source>
</evidence>
<dbReference type="NCBIfam" id="TIGR01750">
    <property type="entry name" value="fabZ"/>
    <property type="match status" value="1"/>
</dbReference>
<organism evidence="10 11">
    <name type="scientific">Pseudolysobacter antarcticus</name>
    <dbReference type="NCBI Taxonomy" id="2511995"/>
    <lineage>
        <taxon>Bacteria</taxon>
        <taxon>Pseudomonadati</taxon>
        <taxon>Pseudomonadota</taxon>
        <taxon>Gammaproteobacteria</taxon>
        <taxon>Lysobacterales</taxon>
        <taxon>Rhodanobacteraceae</taxon>
        <taxon>Pseudolysobacter</taxon>
    </lineage>
</organism>
<evidence type="ECO:0000256" key="4">
    <source>
        <dbReference type="ARBA" id="ARBA00022516"/>
    </source>
</evidence>
<gene>
    <name evidence="9 10" type="primary">fabZ</name>
    <name evidence="10" type="ORF">ELE36_14575</name>
</gene>
<dbReference type="OrthoDB" id="9772788at2"/>
<evidence type="ECO:0000256" key="6">
    <source>
        <dbReference type="ARBA" id="ARBA00023098"/>
    </source>
</evidence>
<dbReference type="NCBIfam" id="NF000582">
    <property type="entry name" value="PRK00006.1"/>
    <property type="match status" value="1"/>
</dbReference>
<dbReference type="HAMAP" id="MF_00406">
    <property type="entry name" value="FabZ"/>
    <property type="match status" value="1"/>
</dbReference>
<proteinExistence type="inferred from homology"/>
<comment type="subcellular location">
    <subcellularLocation>
        <location evidence="1 9">Cytoplasm</location>
    </subcellularLocation>
</comment>
<dbReference type="GO" id="GO:0019171">
    <property type="term" value="F:(3R)-hydroxyacyl-[acyl-carrier-protein] dehydratase activity"/>
    <property type="evidence" value="ECO:0007669"/>
    <property type="project" value="UniProtKB-EC"/>
</dbReference>
<comment type="catalytic activity">
    <reaction evidence="9">
        <text>a (3R)-hydroxyacyl-[ACP] = a (2E)-enoyl-[ACP] + H2O</text>
        <dbReference type="Rhea" id="RHEA:13097"/>
        <dbReference type="Rhea" id="RHEA-COMP:9925"/>
        <dbReference type="Rhea" id="RHEA-COMP:9945"/>
        <dbReference type="ChEBI" id="CHEBI:15377"/>
        <dbReference type="ChEBI" id="CHEBI:78784"/>
        <dbReference type="ChEBI" id="CHEBI:78827"/>
        <dbReference type="EC" id="4.2.1.59"/>
    </reaction>
</comment>
<keyword evidence="5 9" id="KW-0441">Lipid A biosynthesis</keyword>
<evidence type="ECO:0000256" key="3">
    <source>
        <dbReference type="ARBA" id="ARBA00022490"/>
    </source>
</evidence>
<dbReference type="Proteomes" id="UP000291562">
    <property type="component" value="Chromosome"/>
</dbReference>
<dbReference type="GO" id="GO:0006633">
    <property type="term" value="P:fatty acid biosynthetic process"/>
    <property type="evidence" value="ECO:0007669"/>
    <property type="project" value="UniProtKB-UniRule"/>
</dbReference>
<dbReference type="FunFam" id="3.10.129.10:FF:000001">
    <property type="entry name" value="3-hydroxyacyl-[acyl-carrier-protein] dehydratase FabZ"/>
    <property type="match status" value="1"/>
</dbReference>
<evidence type="ECO:0000313" key="10">
    <source>
        <dbReference type="EMBL" id="QBB71483.1"/>
    </source>
</evidence>
<dbReference type="InterPro" id="IPR029069">
    <property type="entry name" value="HotDog_dom_sf"/>
</dbReference>
<dbReference type="Gene3D" id="3.10.129.10">
    <property type="entry name" value="Hotdog Thioesterase"/>
    <property type="match status" value="1"/>
</dbReference>
<name>A0A411HLV8_9GAMM</name>
<keyword evidence="4 9" id="KW-0444">Lipid biosynthesis</keyword>
<keyword evidence="6 9" id="KW-0443">Lipid metabolism</keyword>
<keyword evidence="7 9" id="KW-0456">Lyase</keyword>
<reference evidence="10 11" key="1">
    <citation type="submission" date="2019-01" db="EMBL/GenBank/DDBJ databases">
        <title>Pseudolysobacter antarctica gen. nov., sp. nov., isolated from Fildes Peninsula, Antarctica.</title>
        <authorList>
            <person name="Wei Z."/>
            <person name="Peng F."/>
        </authorList>
    </citation>
    <scope>NUCLEOTIDE SEQUENCE [LARGE SCALE GENOMIC DNA]</scope>
    <source>
        <strain evidence="10 11">AQ6-296</strain>
    </source>
</reference>
<accession>A0A411HLV8</accession>
<dbReference type="GO" id="GO:0009245">
    <property type="term" value="P:lipid A biosynthetic process"/>
    <property type="evidence" value="ECO:0007669"/>
    <property type="project" value="UniProtKB-UniRule"/>
</dbReference>
<dbReference type="RefSeq" id="WP_129834528.1">
    <property type="nucleotide sequence ID" value="NZ_CP035704.1"/>
</dbReference>
<evidence type="ECO:0000313" key="11">
    <source>
        <dbReference type="Proteomes" id="UP000291562"/>
    </source>
</evidence>
<evidence type="ECO:0000256" key="2">
    <source>
        <dbReference type="ARBA" id="ARBA00009174"/>
    </source>
</evidence>
<dbReference type="InterPro" id="IPR013114">
    <property type="entry name" value="FabA_FabZ"/>
</dbReference>
<dbReference type="PANTHER" id="PTHR30272">
    <property type="entry name" value="3-HYDROXYACYL-[ACYL-CARRIER-PROTEIN] DEHYDRATASE"/>
    <property type="match status" value="1"/>
</dbReference>
<keyword evidence="11" id="KW-1185">Reference proteome</keyword>
<comment type="similarity">
    <text evidence="2 9">Belongs to the thioester dehydratase family. FabZ subfamily.</text>
</comment>